<evidence type="ECO:0000313" key="2">
    <source>
        <dbReference type="Proteomes" id="UP000807769"/>
    </source>
</evidence>
<evidence type="ECO:0000313" key="1">
    <source>
        <dbReference type="EMBL" id="KAG1801896.1"/>
    </source>
</evidence>
<keyword evidence="2" id="KW-1185">Reference proteome</keyword>
<name>A0A9P7J488_9AGAM</name>
<dbReference type="OrthoDB" id="3199698at2759"/>
<accession>A0A9P7J488</accession>
<organism evidence="1 2">
    <name type="scientific">Suillus subaureus</name>
    <dbReference type="NCBI Taxonomy" id="48587"/>
    <lineage>
        <taxon>Eukaryota</taxon>
        <taxon>Fungi</taxon>
        <taxon>Dikarya</taxon>
        <taxon>Basidiomycota</taxon>
        <taxon>Agaricomycotina</taxon>
        <taxon>Agaricomycetes</taxon>
        <taxon>Agaricomycetidae</taxon>
        <taxon>Boletales</taxon>
        <taxon>Suillineae</taxon>
        <taxon>Suillaceae</taxon>
        <taxon>Suillus</taxon>
    </lineage>
</organism>
<protein>
    <submittedName>
        <fullName evidence="1">Uncharacterized protein</fullName>
    </submittedName>
</protein>
<dbReference type="GeneID" id="64627721"/>
<comment type="caution">
    <text evidence="1">The sequence shown here is derived from an EMBL/GenBank/DDBJ whole genome shotgun (WGS) entry which is preliminary data.</text>
</comment>
<dbReference type="AlphaFoldDB" id="A0A9P7J488"/>
<dbReference type="InterPro" id="IPR041078">
    <property type="entry name" value="Plavaka"/>
</dbReference>
<proteinExistence type="predicted"/>
<dbReference type="Pfam" id="PF18759">
    <property type="entry name" value="Plavaka"/>
    <property type="match status" value="1"/>
</dbReference>
<gene>
    <name evidence="1" type="ORF">BJ212DRAFT_1304951</name>
</gene>
<dbReference type="EMBL" id="JABBWG010000086">
    <property type="protein sequence ID" value="KAG1801896.1"/>
    <property type="molecule type" value="Genomic_DNA"/>
</dbReference>
<sequence length="158" mass="17747">MSTGQIDTLLDLWVAMLIQYDNSPPFASHRDLYDTIDSTLLGDVAWESFSMSYKGVKPAEDVLPWMKATYEVCDWAWTQADKIAKDPEMHRSTFMPLIVGSDKTTVLVATGHTKYHPLYLSIGNVFNSVQCAHCNSLVLVGFLTIPTTTKEYADDIDF</sequence>
<reference evidence="1" key="1">
    <citation type="journal article" date="2020" name="New Phytol.">
        <title>Comparative genomics reveals dynamic genome evolution in host specialist ectomycorrhizal fungi.</title>
        <authorList>
            <person name="Lofgren L.A."/>
            <person name="Nguyen N.H."/>
            <person name="Vilgalys R."/>
            <person name="Ruytinx J."/>
            <person name="Liao H.L."/>
            <person name="Branco S."/>
            <person name="Kuo A."/>
            <person name="LaButti K."/>
            <person name="Lipzen A."/>
            <person name="Andreopoulos W."/>
            <person name="Pangilinan J."/>
            <person name="Riley R."/>
            <person name="Hundley H."/>
            <person name="Na H."/>
            <person name="Barry K."/>
            <person name="Grigoriev I.V."/>
            <person name="Stajich J.E."/>
            <person name="Kennedy P.G."/>
        </authorList>
    </citation>
    <scope>NUCLEOTIDE SEQUENCE</scope>
    <source>
        <strain evidence="1">MN1</strain>
    </source>
</reference>
<dbReference type="Proteomes" id="UP000807769">
    <property type="component" value="Unassembled WGS sequence"/>
</dbReference>
<dbReference type="RefSeq" id="XP_041186164.1">
    <property type="nucleotide sequence ID" value="XM_041333704.1"/>
</dbReference>